<comment type="caution">
    <text evidence="2">The sequence shown here is derived from an EMBL/GenBank/DDBJ whole genome shotgun (WGS) entry which is preliminary data.</text>
</comment>
<reference evidence="2" key="1">
    <citation type="submission" date="2023-06" db="EMBL/GenBank/DDBJ databases">
        <authorList>
            <consortium name="Lawrence Berkeley National Laboratory"/>
            <person name="Ahrendt S."/>
            <person name="Sahu N."/>
            <person name="Indic B."/>
            <person name="Wong-Bajracharya J."/>
            <person name="Merenyi Z."/>
            <person name="Ke H.-M."/>
            <person name="Monk M."/>
            <person name="Kocsube S."/>
            <person name="Drula E."/>
            <person name="Lipzen A."/>
            <person name="Balint B."/>
            <person name="Henrissat B."/>
            <person name="Andreopoulos B."/>
            <person name="Martin F.M."/>
            <person name="Harder C.B."/>
            <person name="Rigling D."/>
            <person name="Ford K.L."/>
            <person name="Foster G.D."/>
            <person name="Pangilinan J."/>
            <person name="Papanicolaou A."/>
            <person name="Barry K."/>
            <person name="LaButti K."/>
            <person name="Viragh M."/>
            <person name="Koriabine M."/>
            <person name="Yan M."/>
            <person name="Riley R."/>
            <person name="Champramary S."/>
            <person name="Plett K.L."/>
            <person name="Tsai I.J."/>
            <person name="Slot J."/>
            <person name="Sipos G."/>
            <person name="Plett J."/>
            <person name="Nagy L.G."/>
            <person name="Grigoriev I.V."/>
        </authorList>
    </citation>
    <scope>NUCLEOTIDE SEQUENCE</scope>
    <source>
        <strain evidence="2">HWK02</strain>
    </source>
</reference>
<gene>
    <name evidence="2" type="ORF">EDD18DRAFT_1098915</name>
</gene>
<protein>
    <submittedName>
        <fullName evidence="2">Uncharacterized protein</fullName>
    </submittedName>
</protein>
<feature type="region of interest" description="Disordered" evidence="1">
    <location>
        <begin position="129"/>
        <end position="156"/>
    </location>
</feature>
<feature type="compositionally biased region" description="Polar residues" evidence="1">
    <location>
        <begin position="129"/>
        <end position="141"/>
    </location>
</feature>
<sequence>MIRLKKFRKMEFPDEQDAYISSTLLPMFVTGQAKKTFNKTFPLDCPPEEVAEKRYAHNNSLKTRLYNMVAKLKRQAPGSLPQQTHQRKTVLNLKGTHRLTPTELYFRKIHTEPSFVHALQAEKERVQAVATSNDSMVTQSGSGDGSHPKNKKQQERWKLAKEWLASAPEEVRLEIEALALEDADQKKRMLEEGTPESIQRALQKIELMGSEIMKVVKEAGVIGVNTEHEVGKGLVIDLYGERNRYSETHCKYHELPALRNSHYRALPDLLTFSPVKLHGEVTIVIVPGKHVVVDDENRE</sequence>
<dbReference type="AlphaFoldDB" id="A0AA39QPQ3"/>
<name>A0AA39QPQ3_9AGAR</name>
<keyword evidence="3" id="KW-1185">Reference proteome</keyword>
<evidence type="ECO:0000313" key="2">
    <source>
        <dbReference type="EMBL" id="KAK0505579.1"/>
    </source>
</evidence>
<accession>A0AA39QPQ3</accession>
<proteinExistence type="predicted"/>
<evidence type="ECO:0000313" key="3">
    <source>
        <dbReference type="Proteomes" id="UP001175228"/>
    </source>
</evidence>
<dbReference type="Proteomes" id="UP001175228">
    <property type="component" value="Unassembled WGS sequence"/>
</dbReference>
<dbReference type="EMBL" id="JAUEPU010000002">
    <property type="protein sequence ID" value="KAK0505579.1"/>
    <property type="molecule type" value="Genomic_DNA"/>
</dbReference>
<evidence type="ECO:0000256" key="1">
    <source>
        <dbReference type="SAM" id="MobiDB-lite"/>
    </source>
</evidence>
<organism evidence="2 3">
    <name type="scientific">Armillaria luteobubalina</name>
    <dbReference type="NCBI Taxonomy" id="153913"/>
    <lineage>
        <taxon>Eukaryota</taxon>
        <taxon>Fungi</taxon>
        <taxon>Dikarya</taxon>
        <taxon>Basidiomycota</taxon>
        <taxon>Agaricomycotina</taxon>
        <taxon>Agaricomycetes</taxon>
        <taxon>Agaricomycetidae</taxon>
        <taxon>Agaricales</taxon>
        <taxon>Marasmiineae</taxon>
        <taxon>Physalacriaceae</taxon>
        <taxon>Armillaria</taxon>
    </lineage>
</organism>